<feature type="compositionally biased region" description="Acidic residues" evidence="5">
    <location>
        <begin position="238"/>
        <end position="253"/>
    </location>
</feature>
<feature type="compositionally biased region" description="Low complexity" evidence="5">
    <location>
        <begin position="289"/>
        <end position="299"/>
    </location>
</feature>
<feature type="compositionally biased region" description="Basic and acidic residues" evidence="5">
    <location>
        <begin position="351"/>
        <end position="363"/>
    </location>
</feature>
<dbReference type="GO" id="GO:0006614">
    <property type="term" value="P:SRP-dependent cotranslational protein targeting to membrane"/>
    <property type="evidence" value="ECO:0007669"/>
    <property type="project" value="InterPro"/>
</dbReference>
<dbReference type="PANTHER" id="PTHR13115">
    <property type="entry name" value="RNA POLYMERASE-ASSOCIATED PROTEIN RTF1 HOMOLOG"/>
    <property type="match status" value="1"/>
</dbReference>
<feature type="compositionally biased region" description="Basic and acidic residues" evidence="5">
    <location>
        <begin position="266"/>
        <end position="288"/>
    </location>
</feature>
<dbReference type="GO" id="GO:0003677">
    <property type="term" value="F:DNA binding"/>
    <property type="evidence" value="ECO:0007669"/>
    <property type="project" value="InterPro"/>
</dbReference>
<evidence type="ECO:0000313" key="7">
    <source>
        <dbReference type="EMBL" id="CAK0736424.1"/>
    </source>
</evidence>
<evidence type="ECO:0000256" key="3">
    <source>
        <dbReference type="ARBA" id="ARBA00023163"/>
    </source>
</evidence>
<organism evidence="7 8">
    <name type="scientific">Coccomyxa viridis</name>
    <dbReference type="NCBI Taxonomy" id="1274662"/>
    <lineage>
        <taxon>Eukaryota</taxon>
        <taxon>Viridiplantae</taxon>
        <taxon>Chlorophyta</taxon>
        <taxon>core chlorophytes</taxon>
        <taxon>Trebouxiophyceae</taxon>
        <taxon>Trebouxiophyceae incertae sedis</taxon>
        <taxon>Coccomyxaceae</taxon>
        <taxon>Coccomyxa</taxon>
    </lineage>
</organism>
<sequence length="780" mass="86932">MPSWLRSRLPAFAGGSAGELQELDLDTYHKSLRNARRMGALTGFAHGTAAAKDPVAQGTLRLQESIIEAMSPEERNALSSFTGAARQRVAGQVSCTVQQVDDCIAKYLWMQTMVQRMAERKKQGLAMPTSMTEVEEQLGTWQQYRTAHPDMETTAPAGTILVAGRSKPTARPNGKKRKRGSISISEDDDEDDDSSAEQEDGEMEDEPQSEAASRGKSSAEKSRKMQASEKDSGGKSDDEFEDGYDSDLMGDDEDRARLNAMDELDREMILADRAEARDAAMERKRAEQALRQQQEQQQRASEKAAPTRASTRAKLASKATEKFTQQGAAQIAAAKADKEEKMMRRRQRAHAGSDDDSRSERSRSAQSSPDRSSYEERGGRSDSDDDSDRRRYGRDSDSDDALHFQELDEAEAIGLDDALKMQVKRYMLEKWVSEPFFEATLTGCLVRLSFRKGHLACEITGIEERPPGKYRDPGYSFDTPYKLEDGRETHKWLQLQVGTNPRTMPISLVSNAPIGEKEWQHWKDTCDADNKPQLNTHDCESAQKRIKKASSYTYTAEDVQRMIEEKRTMGISKRNVAAERARLTTLMDQAEENQDIDAVEQLELQLHALGDREQARQREEKNNMAAVNKKNAARNFQNAFKNVGARPEGARTADDGVDPFSRRKTRPMNYWNTNKQRGAAAGVEGPGGLSVSAARVADGEDGAPETPAVAASTTENEEGGLDLNIDMSALDIVAKRHPLLQQVFGQHWMAQSVPKPPADMKPDRVLSLAEYRRRLENIVG</sequence>
<feature type="compositionally biased region" description="Low complexity" evidence="5">
    <location>
        <begin position="325"/>
        <end position="334"/>
    </location>
</feature>
<dbReference type="Gene3D" id="1.10.260.30">
    <property type="entry name" value="Signal recognition particle, SRP54 subunit, M-domain"/>
    <property type="match status" value="1"/>
</dbReference>
<dbReference type="GO" id="GO:0008312">
    <property type="term" value="F:7S RNA binding"/>
    <property type="evidence" value="ECO:0007669"/>
    <property type="project" value="InterPro"/>
</dbReference>
<dbReference type="GO" id="GO:0016593">
    <property type="term" value="C:Cdc73/Paf1 complex"/>
    <property type="evidence" value="ECO:0007669"/>
    <property type="project" value="TreeGrafter"/>
</dbReference>
<feature type="region of interest" description="Disordered" evidence="5">
    <location>
        <begin position="646"/>
        <end position="667"/>
    </location>
</feature>
<dbReference type="InterPro" id="IPR036128">
    <property type="entry name" value="Plus3-like_sf"/>
</dbReference>
<evidence type="ECO:0000256" key="1">
    <source>
        <dbReference type="ARBA" id="ARBA00004123"/>
    </source>
</evidence>
<dbReference type="InterPro" id="IPR004125">
    <property type="entry name" value="Signal_recog_particle_SRP54_M"/>
</dbReference>
<keyword evidence="3" id="KW-0804">Transcription</keyword>
<dbReference type="PROSITE" id="PS51360">
    <property type="entry name" value="PLUS3"/>
    <property type="match status" value="1"/>
</dbReference>
<dbReference type="Pfam" id="PF03126">
    <property type="entry name" value="Plus-3"/>
    <property type="match status" value="1"/>
</dbReference>
<dbReference type="InterPro" id="IPR036891">
    <property type="entry name" value="Signal_recog_part_SRP54_M_sf"/>
</dbReference>
<evidence type="ECO:0000256" key="4">
    <source>
        <dbReference type="ARBA" id="ARBA00023242"/>
    </source>
</evidence>
<dbReference type="Gene3D" id="3.90.70.200">
    <property type="entry name" value="Plus-3 domain"/>
    <property type="match status" value="1"/>
</dbReference>
<dbReference type="InterPro" id="IPR004343">
    <property type="entry name" value="Plus-3_dom"/>
</dbReference>
<name>A0AAV1HSP5_9CHLO</name>
<accession>A0AAV1HSP5</accession>
<keyword evidence="4" id="KW-0539">Nucleus</keyword>
<feature type="compositionally biased region" description="Basic and acidic residues" evidence="5">
    <location>
        <begin position="217"/>
        <end position="237"/>
    </location>
</feature>
<evidence type="ECO:0000313" key="8">
    <source>
        <dbReference type="Proteomes" id="UP001314263"/>
    </source>
</evidence>
<reference evidence="7 8" key="1">
    <citation type="submission" date="2023-10" db="EMBL/GenBank/DDBJ databases">
        <authorList>
            <person name="Maclean D."/>
            <person name="Macfadyen A."/>
        </authorList>
    </citation>
    <scope>NUCLEOTIDE SEQUENCE [LARGE SCALE GENOMIC DNA]</scope>
</reference>
<dbReference type="GO" id="GO:1990269">
    <property type="term" value="F:RNA polymerase II C-terminal domain phosphoserine binding"/>
    <property type="evidence" value="ECO:0007669"/>
    <property type="project" value="TreeGrafter"/>
</dbReference>
<feature type="domain" description="Plus3" evidence="6">
    <location>
        <begin position="412"/>
        <end position="551"/>
    </location>
</feature>
<evidence type="ECO:0000259" key="6">
    <source>
        <dbReference type="PROSITE" id="PS51360"/>
    </source>
</evidence>
<feature type="compositionally biased region" description="Acidic residues" evidence="5">
    <location>
        <begin position="185"/>
        <end position="208"/>
    </location>
</feature>
<feature type="compositionally biased region" description="Basic and acidic residues" evidence="5">
    <location>
        <begin position="372"/>
        <end position="402"/>
    </location>
</feature>
<dbReference type="Pfam" id="PF02978">
    <property type="entry name" value="SRP_SPB"/>
    <property type="match status" value="1"/>
</dbReference>
<dbReference type="PANTHER" id="PTHR13115:SF8">
    <property type="entry name" value="RNA POLYMERASE-ASSOCIATED PROTEIN RTF1 HOMOLOG"/>
    <property type="match status" value="1"/>
</dbReference>
<evidence type="ECO:0000256" key="5">
    <source>
        <dbReference type="SAM" id="MobiDB-lite"/>
    </source>
</evidence>
<dbReference type="AlphaFoldDB" id="A0AAV1HSP5"/>
<feature type="region of interest" description="Disordered" evidence="5">
    <location>
        <begin position="155"/>
        <end position="402"/>
    </location>
</feature>
<comment type="caution">
    <text evidence="7">The sequence shown here is derived from an EMBL/GenBank/DDBJ whole genome shotgun (WGS) entry which is preliminary data.</text>
</comment>
<keyword evidence="8" id="KW-1185">Reference proteome</keyword>
<protein>
    <recommendedName>
        <fullName evidence="6">Plus3 domain-containing protein</fullName>
    </recommendedName>
</protein>
<gene>
    <name evidence="7" type="ORF">CVIRNUC_000744</name>
</gene>
<dbReference type="SUPFAM" id="SSF159042">
    <property type="entry name" value="Plus3-like"/>
    <property type="match status" value="1"/>
</dbReference>
<dbReference type="GO" id="GO:0048500">
    <property type="term" value="C:signal recognition particle"/>
    <property type="evidence" value="ECO:0007669"/>
    <property type="project" value="InterPro"/>
</dbReference>
<evidence type="ECO:0000256" key="2">
    <source>
        <dbReference type="ARBA" id="ARBA00023015"/>
    </source>
</evidence>
<keyword evidence="2" id="KW-0805">Transcription regulation</keyword>
<dbReference type="EMBL" id="CAUYUE010000001">
    <property type="protein sequence ID" value="CAK0736424.1"/>
    <property type="molecule type" value="Genomic_DNA"/>
</dbReference>
<dbReference type="SUPFAM" id="SSF47446">
    <property type="entry name" value="Signal peptide-binding domain"/>
    <property type="match status" value="1"/>
</dbReference>
<comment type="subcellular location">
    <subcellularLocation>
        <location evidence="1">Nucleus</location>
    </subcellularLocation>
</comment>
<proteinExistence type="predicted"/>
<dbReference type="Proteomes" id="UP001314263">
    <property type="component" value="Unassembled WGS sequence"/>
</dbReference>
<dbReference type="SMART" id="SM00719">
    <property type="entry name" value="Plus3"/>
    <property type="match status" value="1"/>
</dbReference>